<dbReference type="InParanoid" id="A0A7M7QQ76"/>
<protein>
    <submittedName>
        <fullName evidence="1">Uncharacterized protein</fullName>
    </submittedName>
</protein>
<evidence type="ECO:0000313" key="1">
    <source>
        <dbReference type="EnsemblMetazoa" id="XP_031789150"/>
    </source>
</evidence>
<reference evidence="1" key="1">
    <citation type="submission" date="2021-01" db="UniProtKB">
        <authorList>
            <consortium name="EnsemblMetazoa"/>
        </authorList>
    </citation>
    <scope>IDENTIFICATION</scope>
</reference>
<proteinExistence type="predicted"/>
<evidence type="ECO:0000313" key="2">
    <source>
        <dbReference type="Proteomes" id="UP000002358"/>
    </source>
</evidence>
<sequence length="218" mass="25655">MHQNQICQRIRGNNQEALNDDVLRGNNVNDVQLGESNDNDVQLGENNNNDVQLDEHENLQNDRREEMPRLVVKKGYLKPLICASINYYRLQNAAGYEDRQRRFRTLENERIDLGEGISTTYANYQLLLTGTLSTVARDLAIMIWSPNLLAIRNLTDFELPLIRLYISIYHDLIERRKNISIEDRAKYLMQVINRLRYKVRDLKTTQKKEPEKTQHENL</sequence>
<dbReference type="KEGG" id="nvi:107981468"/>
<dbReference type="Proteomes" id="UP000002358">
    <property type="component" value="Unassembled WGS sequence"/>
</dbReference>
<dbReference type="RefSeq" id="XP_031789150.1">
    <property type="nucleotide sequence ID" value="XM_031933290.2"/>
</dbReference>
<organism evidence="1 2">
    <name type="scientific">Nasonia vitripennis</name>
    <name type="common">Parasitic wasp</name>
    <dbReference type="NCBI Taxonomy" id="7425"/>
    <lineage>
        <taxon>Eukaryota</taxon>
        <taxon>Metazoa</taxon>
        <taxon>Ecdysozoa</taxon>
        <taxon>Arthropoda</taxon>
        <taxon>Hexapoda</taxon>
        <taxon>Insecta</taxon>
        <taxon>Pterygota</taxon>
        <taxon>Neoptera</taxon>
        <taxon>Endopterygota</taxon>
        <taxon>Hymenoptera</taxon>
        <taxon>Apocrita</taxon>
        <taxon>Proctotrupomorpha</taxon>
        <taxon>Chalcidoidea</taxon>
        <taxon>Pteromalidae</taxon>
        <taxon>Pteromalinae</taxon>
        <taxon>Nasonia</taxon>
    </lineage>
</organism>
<name>A0A7M7QQ76_NASVI</name>
<accession>A0A7M7QQ76</accession>
<keyword evidence="2" id="KW-1185">Reference proteome</keyword>
<dbReference type="GeneID" id="107981468"/>
<dbReference type="AlphaFoldDB" id="A0A7M7QQ76"/>
<dbReference type="EnsemblMetazoa" id="XM_031933290">
    <property type="protein sequence ID" value="XP_031789150"/>
    <property type="gene ID" value="LOC107981468"/>
</dbReference>